<dbReference type="PROSITE" id="PS51195">
    <property type="entry name" value="Q_MOTIF"/>
    <property type="match status" value="1"/>
</dbReference>
<dbReference type="InterPro" id="IPR014001">
    <property type="entry name" value="Helicase_ATP-bd"/>
</dbReference>
<dbReference type="EC" id="3.6.4.13" evidence="4"/>
<feature type="non-terminal residue" evidence="25">
    <location>
        <position position="1"/>
    </location>
</feature>
<keyword evidence="26" id="KW-1185">Reference proteome</keyword>
<evidence type="ECO:0000256" key="8">
    <source>
        <dbReference type="ARBA" id="ARBA00022801"/>
    </source>
</evidence>
<dbReference type="GO" id="GO:0005975">
    <property type="term" value="P:carbohydrate metabolic process"/>
    <property type="evidence" value="ECO:0007669"/>
    <property type="project" value="InterPro"/>
</dbReference>
<dbReference type="OrthoDB" id="1740265at2759"/>
<evidence type="ECO:0000256" key="18">
    <source>
        <dbReference type="ARBA" id="ARBA00062365"/>
    </source>
</evidence>
<keyword evidence="13" id="KW-0539">Nucleus</keyword>
<reference evidence="25" key="1">
    <citation type="submission" date="2020-11" db="EMBL/GenBank/DDBJ databases">
        <authorList>
            <person name="Tran Van P."/>
        </authorList>
    </citation>
    <scope>NUCLEOTIDE SEQUENCE</scope>
</reference>
<dbReference type="FunFam" id="3.90.400.10:FF:000001">
    <property type="entry name" value="Maltase A3, isoform A"/>
    <property type="match status" value="1"/>
</dbReference>
<dbReference type="GO" id="GO:0003724">
    <property type="term" value="F:RNA helicase activity"/>
    <property type="evidence" value="ECO:0007669"/>
    <property type="project" value="UniProtKB-EC"/>
</dbReference>
<evidence type="ECO:0000313" key="26">
    <source>
        <dbReference type="Proteomes" id="UP000678499"/>
    </source>
</evidence>
<comment type="catalytic activity">
    <reaction evidence="1">
        <text>Hydrolysis of terminal, non-reducing (1-&gt;4)-linked alpha-D-glucose residues with release of alpha-D-glucose.</text>
        <dbReference type="EC" id="3.2.1.20"/>
    </reaction>
</comment>
<dbReference type="CDD" id="cd18787">
    <property type="entry name" value="SF2_C_DEAD"/>
    <property type="match status" value="1"/>
</dbReference>
<keyword evidence="11" id="KW-0325">Glycoprotein</keyword>
<accession>A0A7R9BT76</accession>
<proteinExistence type="inferred from homology"/>
<evidence type="ECO:0000256" key="7">
    <source>
        <dbReference type="ARBA" id="ARBA00022741"/>
    </source>
</evidence>
<dbReference type="GO" id="GO:0000398">
    <property type="term" value="P:mRNA splicing, via spliceosome"/>
    <property type="evidence" value="ECO:0007669"/>
    <property type="project" value="UniProtKB-ARBA"/>
</dbReference>
<dbReference type="FunFam" id="3.40.50.300:FF:000322">
    <property type="entry name" value="probable ATP-dependent RNA helicase DDX23"/>
    <property type="match status" value="1"/>
</dbReference>
<dbReference type="InterPro" id="IPR017853">
    <property type="entry name" value="GH"/>
</dbReference>
<keyword evidence="10" id="KW-0067">ATP-binding</keyword>
<evidence type="ECO:0000259" key="22">
    <source>
        <dbReference type="PROSITE" id="PS51192"/>
    </source>
</evidence>
<feature type="domain" description="Helicase ATP-binding" evidence="22">
    <location>
        <begin position="109"/>
        <end position="313"/>
    </location>
</feature>
<evidence type="ECO:0000256" key="1">
    <source>
        <dbReference type="ARBA" id="ARBA00001657"/>
    </source>
</evidence>
<comment type="subcellular location">
    <subcellularLocation>
        <location evidence="2">Nucleus</location>
    </subcellularLocation>
</comment>
<dbReference type="FunFam" id="3.40.50.300:FF:000520">
    <property type="entry name" value="probable ATP-dependent RNA helicase DDX23"/>
    <property type="match status" value="1"/>
</dbReference>
<name>A0A7R9BT76_9CRUS</name>
<protein>
    <recommendedName>
        <fullName evidence="19">Probable ATP-dependent RNA helicase DDX23</fullName>
        <ecNumber evidence="5">3.2.1.20</ecNumber>
        <ecNumber evidence="4">3.6.4.13</ecNumber>
    </recommendedName>
    <alternativeName>
        <fullName evidence="20">DEAD box protein 23</fullName>
    </alternativeName>
</protein>
<keyword evidence="8" id="KW-0378">Hydrolase</keyword>
<comment type="similarity">
    <text evidence="3">Belongs to the glycosyl hydrolase 13 family.</text>
</comment>
<dbReference type="Pfam" id="PF00270">
    <property type="entry name" value="DEAD"/>
    <property type="match status" value="1"/>
</dbReference>
<dbReference type="PROSITE" id="PS00039">
    <property type="entry name" value="DEAD_ATP_HELICASE"/>
    <property type="match status" value="1"/>
</dbReference>
<dbReference type="InterPro" id="IPR014014">
    <property type="entry name" value="RNA_helicase_DEAD_Q_motif"/>
</dbReference>
<feature type="domain" description="Helicase C-terminal" evidence="23">
    <location>
        <begin position="324"/>
        <end position="485"/>
    </location>
</feature>
<dbReference type="Proteomes" id="UP000678499">
    <property type="component" value="Unassembled WGS sequence"/>
</dbReference>
<evidence type="ECO:0000256" key="4">
    <source>
        <dbReference type="ARBA" id="ARBA00012552"/>
    </source>
</evidence>
<evidence type="ECO:0000256" key="6">
    <source>
        <dbReference type="ARBA" id="ARBA00022664"/>
    </source>
</evidence>
<keyword evidence="9" id="KW-0347">Helicase</keyword>
<dbReference type="Gene3D" id="3.90.400.10">
    <property type="entry name" value="Oligo-1,6-glucosidase, Domain 2"/>
    <property type="match status" value="1"/>
</dbReference>
<evidence type="ECO:0000256" key="14">
    <source>
        <dbReference type="ARBA" id="ARBA00023295"/>
    </source>
</evidence>
<dbReference type="GO" id="GO:0003676">
    <property type="term" value="F:nucleic acid binding"/>
    <property type="evidence" value="ECO:0007669"/>
    <property type="project" value="InterPro"/>
</dbReference>
<evidence type="ECO:0000256" key="19">
    <source>
        <dbReference type="ARBA" id="ARBA00072905"/>
    </source>
</evidence>
<evidence type="ECO:0000256" key="11">
    <source>
        <dbReference type="ARBA" id="ARBA00023180"/>
    </source>
</evidence>
<dbReference type="SUPFAM" id="SSF52540">
    <property type="entry name" value="P-loop containing nucleoside triphosphate hydrolases"/>
    <property type="match status" value="1"/>
</dbReference>
<dbReference type="EMBL" id="OA884697">
    <property type="protein sequence ID" value="CAD7281157.1"/>
    <property type="molecule type" value="Genomic_DNA"/>
</dbReference>
<dbReference type="Pfam" id="PF00271">
    <property type="entry name" value="Helicase_C"/>
    <property type="match status" value="1"/>
</dbReference>
<dbReference type="InterPro" id="IPR001650">
    <property type="entry name" value="Helicase_C-like"/>
</dbReference>
<evidence type="ECO:0000256" key="2">
    <source>
        <dbReference type="ARBA" id="ARBA00004123"/>
    </source>
</evidence>
<dbReference type="InterPro" id="IPR045857">
    <property type="entry name" value="O16G_dom_2"/>
</dbReference>
<dbReference type="GO" id="GO:0004558">
    <property type="term" value="F:alpha-1,4-glucosidase activity"/>
    <property type="evidence" value="ECO:0007669"/>
    <property type="project" value="UniProtKB-EC"/>
</dbReference>
<dbReference type="Gene3D" id="3.40.50.300">
    <property type="entry name" value="P-loop containing nucleotide triphosphate hydrolases"/>
    <property type="match status" value="2"/>
</dbReference>
<dbReference type="PANTHER" id="PTHR47958">
    <property type="entry name" value="ATP-DEPENDENT RNA HELICASE DBP3"/>
    <property type="match status" value="1"/>
</dbReference>
<dbReference type="InterPro" id="IPR027417">
    <property type="entry name" value="P-loop_NTPase"/>
</dbReference>
<keyword evidence="7" id="KW-0547">Nucleotide-binding</keyword>
<evidence type="ECO:0000256" key="17">
    <source>
        <dbReference type="ARBA" id="ARBA00055288"/>
    </source>
</evidence>
<feature type="domain" description="DEAD-box RNA helicase Q" evidence="24">
    <location>
        <begin position="78"/>
        <end position="106"/>
    </location>
</feature>
<evidence type="ECO:0000313" key="25">
    <source>
        <dbReference type="EMBL" id="CAD7281157.1"/>
    </source>
</evidence>
<dbReference type="InterPro" id="IPR006047">
    <property type="entry name" value="GH13_cat_dom"/>
</dbReference>
<dbReference type="Gene3D" id="3.20.20.80">
    <property type="entry name" value="Glycosidases"/>
    <property type="match status" value="1"/>
</dbReference>
<evidence type="ECO:0000259" key="23">
    <source>
        <dbReference type="PROSITE" id="PS51194"/>
    </source>
</evidence>
<dbReference type="EMBL" id="CAJPEX010002660">
    <property type="protein sequence ID" value="CAG0921309.1"/>
    <property type="molecule type" value="Genomic_DNA"/>
</dbReference>
<dbReference type="SMART" id="SM00490">
    <property type="entry name" value="HELICc"/>
    <property type="match status" value="1"/>
</dbReference>
<dbReference type="SUPFAM" id="SSF51445">
    <property type="entry name" value="(Trans)glycosidases"/>
    <property type="match status" value="1"/>
</dbReference>
<keyword evidence="12" id="KW-0508">mRNA splicing</keyword>
<dbReference type="SMART" id="SM00642">
    <property type="entry name" value="Aamy"/>
    <property type="match status" value="1"/>
</dbReference>
<evidence type="ECO:0000256" key="16">
    <source>
        <dbReference type="ARBA" id="ARBA00047984"/>
    </source>
</evidence>
<comment type="catalytic activity">
    <reaction evidence="16">
        <text>ATP + H2O = ADP + phosphate + H(+)</text>
        <dbReference type="Rhea" id="RHEA:13065"/>
        <dbReference type="ChEBI" id="CHEBI:15377"/>
        <dbReference type="ChEBI" id="CHEBI:15378"/>
        <dbReference type="ChEBI" id="CHEBI:30616"/>
        <dbReference type="ChEBI" id="CHEBI:43474"/>
        <dbReference type="ChEBI" id="CHEBI:456216"/>
        <dbReference type="EC" id="3.6.4.13"/>
    </reaction>
</comment>
<comment type="similarity">
    <text evidence="15">Belongs to the DEAD box helicase family. DDX23/PRP28 subfamily.</text>
</comment>
<evidence type="ECO:0000256" key="3">
    <source>
        <dbReference type="ARBA" id="ARBA00008061"/>
    </source>
</evidence>
<evidence type="ECO:0000256" key="20">
    <source>
        <dbReference type="ARBA" id="ARBA00075448"/>
    </source>
</evidence>
<evidence type="ECO:0000256" key="10">
    <source>
        <dbReference type="ARBA" id="ARBA00022840"/>
    </source>
</evidence>
<dbReference type="CDD" id="cd17945">
    <property type="entry name" value="DEADc_DDX23"/>
    <property type="match status" value="1"/>
</dbReference>
<dbReference type="GO" id="GO:0005634">
    <property type="term" value="C:nucleus"/>
    <property type="evidence" value="ECO:0007669"/>
    <property type="project" value="UniProtKB-SubCell"/>
</dbReference>
<evidence type="ECO:0000256" key="9">
    <source>
        <dbReference type="ARBA" id="ARBA00022806"/>
    </source>
</evidence>
<evidence type="ECO:0000256" key="15">
    <source>
        <dbReference type="ARBA" id="ARBA00037954"/>
    </source>
</evidence>
<dbReference type="PROSITE" id="PS51192">
    <property type="entry name" value="HELICASE_ATP_BIND_1"/>
    <property type="match status" value="1"/>
</dbReference>
<comment type="subunit">
    <text evidence="18">The phosphorylated form (by SRPK2) is a component of the U4/U6-U5 tri-snRNP complex composed of the U4, U6 and U5 snRNAs and at least PRPF3, PRPF4, PRPF6, PRPF8, PRPF31, SNRNP200, TXNL4A, WDR57, SNRNP40, DDX23, CD2BP2, PPIH, SNU13, EFTUD2, SART1 and USP39. Identified in the spliceosome C complex. Interacts with ERBB4. Interacts with ERCC6.</text>
</comment>
<evidence type="ECO:0000256" key="21">
    <source>
        <dbReference type="PROSITE-ProRule" id="PRU00552"/>
    </source>
</evidence>
<dbReference type="GO" id="GO:0005524">
    <property type="term" value="F:ATP binding"/>
    <property type="evidence" value="ECO:0007669"/>
    <property type="project" value="UniProtKB-KW"/>
</dbReference>
<sequence>KDQSKFYGDLLEKRRTQAEKEQEIMRLKKVKNKEEKQKWDDRHWSDKELEQMTERDWRIFREDYNITVKGGKLPNPLRSWKEANLCEELDAIIKTLGYDEPTPIQRQAIPIGLQNRDIIGVAETGSGKTAAFLLPLLVWIMSLPKMDRQKQSDEGPYAMIMAPTRELAQQIEEESNKFGGPLGIRTVAVIGGLSREEQGFKLRLGCEIVIATPGRLIDVLENRYLVLSQCTYIVLDEADKMIDMGFEPDVQKILEHMPVTNLKPDTDDAEDAEKLMANFATKHKYRQTVMFTATMPPSVERLARTYLRRPATVYIGSVGRPTERVQQIVHIISEQQKRKKLIEILDRKIDPPIIVFVNQKKGADVLAKGLEKLGYNAVTLHGGKGQEQREVALASLKSGAKDILVATDVAGRGIDIKDVSMVINYDMAKNIEDYTHRIGRTGRAGKHGIAVSFCTQDDSGLFYDLKQLVLSSPLSTCPPELTNHPEAQHKPGAIVQKRRKDETLRQLSFSKGVGILSEVDHMANLGVETIWLSPVYRSPMADFGYDISDFRDVDPIFGTLDDLRDLLDAVHERGEPIYYSRMRLLMDLVPNHSSDEHEWFVKSVQRIDPYTDYYVWVDPKGFDDNGDPIPPSNWLSIFRFSAWQWNEERQQFYLHQYHPKQPDFNYYNELVMQEMLDIVTFWLEFGVDGFRCDAVAQIGEVNDYYLDEPLSGNPWETDPENYGYLQHIYTSNHPQTFQVLRNIRMRMDEFVAETGTETKFMIAEIYENITTSLLYYGTEEEPIAHLPFNFRFVFDGELNGDVVRGIVQPWLDALPDWNPHTNWVTGNHDNKHRVASRFGRHNMDIMNMLLHLLPGTSVTYYGEEIGMEDTFITWEQTQDPWGCNFGPDNYIISSRDPVRTPMQWSGEVNAGFSSADSTWLPVNENYGAINVAAQEQESLLDSHLKIDRMLLAVRKTDAVRFGSIVFPDELIATDTLVFFSSIVQTSSLLLEPHQGIVIEYEISPYKDFRLLVLLLSFFSRINPHLFIVLLQGGQILASLRKLAFFHAFTHVPVNKGTFGVHQVKLVIESGPGLGNGSSVGQHAHGSLHFGQIAAGHDCGRLVVDADFKACGAPVNELDRALGLDGGNGGVHVLRNNVAAIQHATSHVFTCGKQQTIGCQIHQYLPLPDSLIRRAVYLTRLNRSRVGDTRRFGPRTKCSEPFSGRAEERWIMRRSAGKLTNNRRLQVNEDSSWNVFASPCFTEEGVEAVITSSKSLVGRHLSIRLDAMLEAVKFPAGITNLDSGLADMNRNAFPLKSQDGSQL</sequence>
<evidence type="ECO:0000256" key="13">
    <source>
        <dbReference type="ARBA" id="ARBA00023242"/>
    </source>
</evidence>
<dbReference type="InterPro" id="IPR011545">
    <property type="entry name" value="DEAD/DEAH_box_helicase_dom"/>
</dbReference>
<evidence type="ECO:0000259" key="24">
    <source>
        <dbReference type="PROSITE" id="PS51195"/>
    </source>
</evidence>
<feature type="short sequence motif" description="Q motif" evidence="21">
    <location>
        <begin position="78"/>
        <end position="106"/>
    </location>
</feature>
<dbReference type="PROSITE" id="PS51194">
    <property type="entry name" value="HELICASE_CTER"/>
    <property type="match status" value="1"/>
</dbReference>
<dbReference type="EC" id="3.2.1.20" evidence="5"/>
<gene>
    <name evidence="25" type="ORF">NMOB1V02_LOCUS8808</name>
</gene>
<keyword evidence="6" id="KW-0507">mRNA processing</keyword>
<dbReference type="Pfam" id="PF00128">
    <property type="entry name" value="Alpha-amylase"/>
    <property type="match status" value="1"/>
</dbReference>
<comment type="function">
    <text evidence="17">Involved in pre-mRNA splicing and its phosphorylated form (by SRPK2) is required for spliceosomal B complex formation. Independently of its spliceosome formation function, required for the suppression of incorrect R-loops formed during transcription; R-loops are composed of a DNA:RNA hybrid and the associated non-template single-stranded DNA.</text>
</comment>
<evidence type="ECO:0000256" key="5">
    <source>
        <dbReference type="ARBA" id="ARBA00012741"/>
    </source>
</evidence>
<keyword evidence="14" id="KW-0326">Glycosidase</keyword>
<organism evidence="25">
    <name type="scientific">Notodromas monacha</name>
    <dbReference type="NCBI Taxonomy" id="399045"/>
    <lineage>
        <taxon>Eukaryota</taxon>
        <taxon>Metazoa</taxon>
        <taxon>Ecdysozoa</taxon>
        <taxon>Arthropoda</taxon>
        <taxon>Crustacea</taxon>
        <taxon>Oligostraca</taxon>
        <taxon>Ostracoda</taxon>
        <taxon>Podocopa</taxon>
        <taxon>Podocopida</taxon>
        <taxon>Cypridocopina</taxon>
        <taxon>Cypridoidea</taxon>
        <taxon>Cyprididae</taxon>
        <taxon>Notodromas</taxon>
    </lineage>
</organism>
<evidence type="ECO:0000256" key="12">
    <source>
        <dbReference type="ARBA" id="ARBA00023187"/>
    </source>
</evidence>
<dbReference type="InterPro" id="IPR000629">
    <property type="entry name" value="RNA-helicase_DEAD-box_CS"/>
</dbReference>
<dbReference type="SMART" id="SM00487">
    <property type="entry name" value="DEXDc"/>
    <property type="match status" value="1"/>
</dbReference>